<evidence type="ECO:0000313" key="1">
    <source>
        <dbReference type="EMBL" id="CAB4735379.1"/>
    </source>
</evidence>
<protein>
    <submittedName>
        <fullName evidence="1">Unannotated protein</fullName>
    </submittedName>
</protein>
<gene>
    <name evidence="1" type="ORF">UFOPK2754_00781</name>
    <name evidence="2" type="ORF">UFOPK3543_00864</name>
</gene>
<evidence type="ECO:0000313" key="2">
    <source>
        <dbReference type="EMBL" id="CAB4901067.1"/>
    </source>
</evidence>
<dbReference type="SUPFAM" id="SSF89796">
    <property type="entry name" value="CoA-transferase family III (CaiB/BaiF)"/>
    <property type="match status" value="2"/>
</dbReference>
<dbReference type="PANTHER" id="PTHR48228:SF5">
    <property type="entry name" value="ALPHA-METHYLACYL-COA RACEMASE"/>
    <property type="match status" value="1"/>
</dbReference>
<dbReference type="InterPro" id="IPR023606">
    <property type="entry name" value="CoA-Trfase_III_dom_1_sf"/>
</dbReference>
<dbReference type="EMBL" id="CAEZYR010000020">
    <property type="protein sequence ID" value="CAB4735379.1"/>
    <property type="molecule type" value="Genomic_DNA"/>
</dbReference>
<dbReference type="EMBL" id="CAFBMH010000021">
    <property type="protein sequence ID" value="CAB4901067.1"/>
    <property type="molecule type" value="Genomic_DNA"/>
</dbReference>
<dbReference type="InterPro" id="IPR003673">
    <property type="entry name" value="CoA-Trfase_fam_III"/>
</dbReference>
<dbReference type="Gene3D" id="3.40.50.10540">
    <property type="entry name" value="Crotonobetainyl-coa:carnitine coa-transferase, domain 1"/>
    <property type="match status" value="1"/>
</dbReference>
<accession>A0A6J6SMD0</accession>
<dbReference type="PANTHER" id="PTHR48228">
    <property type="entry name" value="SUCCINYL-COA--D-CITRAMALATE COA-TRANSFERASE"/>
    <property type="match status" value="1"/>
</dbReference>
<sequence>MVAPLDGLPFVCVGTGQVGRAAGQLLEALGAEVVHVATVHSRGHAAQIAALEPIGAIDGSAAPFGTSAPIGAPGVFHDPPFAVVRLAAVDAGAAWAASGALALTGPADGVPFGFGVGSSVAVQLLAAGAVAQLLAACREVQLEIDPLALLGERAASAGFGRQGATSVGGNCHLVRAADGWVALNLARADDVALLPALLDATVEPDAPWPNVLAAVAARTRAELDERAALLGFPLGVVPDHDDLRGTRRSPYVIGRAEGGSPSARLRPGYANALAYPASRTPLVIDLSSLWAGPLAASLLGQAGARVIKVESVRRPDGARRGPAAFCDLLNHGKECAAFDFDDAADRAVLHRMVERADIVIEGSRPRAMQQIGIDAHVVAAEHGTTWISITGHGRGATDETRVAFGDDAAAAAGLVVGDPPVFVGDAIADPITGIYATCAALAALVGRRGQVIDVSLVRSAAYARGRDRVGREPAEVAPIGNHLVGAPHARSRRGSASLAGADTVRLRAEFGASSSLRP</sequence>
<dbReference type="InterPro" id="IPR050509">
    <property type="entry name" value="CoA-transferase_III"/>
</dbReference>
<reference evidence="1" key="1">
    <citation type="submission" date="2020-05" db="EMBL/GenBank/DDBJ databases">
        <authorList>
            <person name="Chiriac C."/>
            <person name="Salcher M."/>
            <person name="Ghai R."/>
            <person name="Kavagutti S V."/>
        </authorList>
    </citation>
    <scope>NUCLEOTIDE SEQUENCE</scope>
</reference>
<organism evidence="1">
    <name type="scientific">freshwater metagenome</name>
    <dbReference type="NCBI Taxonomy" id="449393"/>
    <lineage>
        <taxon>unclassified sequences</taxon>
        <taxon>metagenomes</taxon>
        <taxon>ecological metagenomes</taxon>
    </lineage>
</organism>
<name>A0A6J6SMD0_9ZZZZ</name>
<dbReference type="Pfam" id="PF02515">
    <property type="entry name" value="CoA_transf_3"/>
    <property type="match status" value="1"/>
</dbReference>
<dbReference type="AlphaFoldDB" id="A0A6J6SMD0"/>
<dbReference type="GO" id="GO:0003824">
    <property type="term" value="F:catalytic activity"/>
    <property type="evidence" value="ECO:0007669"/>
    <property type="project" value="InterPro"/>
</dbReference>
<proteinExistence type="predicted"/>